<dbReference type="STRING" id="118168.MC7420_1562"/>
<proteinExistence type="inferred from homology"/>
<evidence type="ECO:0000256" key="1">
    <source>
        <dbReference type="ARBA" id="ARBA00007362"/>
    </source>
</evidence>
<dbReference type="Proteomes" id="UP000003835">
    <property type="component" value="Unassembled WGS sequence"/>
</dbReference>
<feature type="domain" description="EamA" evidence="3">
    <location>
        <begin position="155"/>
        <end position="285"/>
    </location>
</feature>
<dbReference type="OrthoDB" id="5762785at2"/>
<dbReference type="GO" id="GO:0016020">
    <property type="term" value="C:membrane"/>
    <property type="evidence" value="ECO:0007669"/>
    <property type="project" value="InterPro"/>
</dbReference>
<dbReference type="SUPFAM" id="SSF103481">
    <property type="entry name" value="Multidrug resistance efflux transporter EmrE"/>
    <property type="match status" value="1"/>
</dbReference>
<gene>
    <name evidence="4" type="ORF">MC7420_1562</name>
</gene>
<dbReference type="AlphaFoldDB" id="B4W308"/>
<feature type="transmembrane region" description="Helical" evidence="2">
    <location>
        <begin position="213"/>
        <end position="233"/>
    </location>
</feature>
<organism evidence="4 5">
    <name type="scientific">Coleofasciculus chthonoplastes PCC 7420</name>
    <dbReference type="NCBI Taxonomy" id="118168"/>
    <lineage>
        <taxon>Bacteria</taxon>
        <taxon>Bacillati</taxon>
        <taxon>Cyanobacteriota</taxon>
        <taxon>Cyanophyceae</taxon>
        <taxon>Coleofasciculales</taxon>
        <taxon>Coleofasciculaceae</taxon>
        <taxon>Coleofasciculus</taxon>
    </lineage>
</organism>
<evidence type="ECO:0000313" key="5">
    <source>
        <dbReference type="Proteomes" id="UP000003835"/>
    </source>
</evidence>
<dbReference type="Gene3D" id="1.10.3730.20">
    <property type="match status" value="1"/>
</dbReference>
<keyword evidence="2" id="KW-0472">Membrane</keyword>
<keyword evidence="2" id="KW-0812">Transmembrane</keyword>
<dbReference type="HOGENOM" id="CLU_060016_1_0_3"/>
<dbReference type="eggNOG" id="COG0697">
    <property type="taxonomic scope" value="Bacteria"/>
</dbReference>
<feature type="transmembrane region" description="Helical" evidence="2">
    <location>
        <begin position="153"/>
        <end position="170"/>
    </location>
</feature>
<dbReference type="InterPro" id="IPR037185">
    <property type="entry name" value="EmrE-like"/>
</dbReference>
<keyword evidence="5" id="KW-1185">Reference proteome</keyword>
<feature type="transmembrane region" description="Helical" evidence="2">
    <location>
        <begin position="92"/>
        <end position="110"/>
    </location>
</feature>
<name>B4W308_9CYAN</name>
<feature type="transmembrane region" description="Helical" evidence="2">
    <location>
        <begin position="30"/>
        <end position="52"/>
    </location>
</feature>
<feature type="transmembrane region" description="Helical" evidence="2">
    <location>
        <begin position="239"/>
        <end position="262"/>
    </location>
</feature>
<feature type="domain" description="EamA" evidence="3">
    <location>
        <begin position="2"/>
        <end position="133"/>
    </location>
</feature>
<keyword evidence="2" id="KW-1133">Transmembrane helix</keyword>
<feature type="transmembrane region" description="Helical" evidence="2">
    <location>
        <begin position="58"/>
        <end position="80"/>
    </location>
</feature>
<protein>
    <submittedName>
        <fullName evidence="4">Integral membrane protein DUF6</fullName>
    </submittedName>
</protein>
<comment type="similarity">
    <text evidence="1">Belongs to the EamA transporter family.</text>
</comment>
<feature type="transmembrane region" description="Helical" evidence="2">
    <location>
        <begin position="182"/>
        <end position="201"/>
    </location>
</feature>
<dbReference type="InterPro" id="IPR000620">
    <property type="entry name" value="EamA_dom"/>
</dbReference>
<dbReference type="Pfam" id="PF00892">
    <property type="entry name" value="EamA"/>
    <property type="match status" value="2"/>
</dbReference>
<reference evidence="4 5" key="1">
    <citation type="submission" date="2008-07" db="EMBL/GenBank/DDBJ databases">
        <authorList>
            <person name="Tandeau de Marsac N."/>
            <person name="Ferriera S."/>
            <person name="Johnson J."/>
            <person name="Kravitz S."/>
            <person name="Beeson K."/>
            <person name="Sutton G."/>
            <person name="Rogers Y.-H."/>
            <person name="Friedman R."/>
            <person name="Frazier M."/>
            <person name="Venter J.C."/>
        </authorList>
    </citation>
    <scope>NUCLEOTIDE SEQUENCE [LARGE SCALE GENOMIC DNA]</scope>
    <source>
        <strain evidence="4 5">PCC 7420</strain>
    </source>
</reference>
<evidence type="ECO:0000256" key="2">
    <source>
        <dbReference type="SAM" id="Phobius"/>
    </source>
</evidence>
<accession>B4W308</accession>
<dbReference type="PANTHER" id="PTHR22911:SF137">
    <property type="entry name" value="SOLUTE CARRIER FAMILY 35 MEMBER G2-RELATED"/>
    <property type="match status" value="1"/>
</dbReference>
<evidence type="ECO:0000313" key="4">
    <source>
        <dbReference type="EMBL" id="EDX71348.1"/>
    </source>
</evidence>
<dbReference type="EMBL" id="DS989873">
    <property type="protein sequence ID" value="EDX71348.1"/>
    <property type="molecule type" value="Genomic_DNA"/>
</dbReference>
<dbReference type="PANTHER" id="PTHR22911">
    <property type="entry name" value="ACYL-MALONYL CONDENSING ENZYME-RELATED"/>
    <property type="match status" value="1"/>
</dbReference>
<evidence type="ECO:0000259" key="3">
    <source>
        <dbReference type="Pfam" id="PF00892"/>
    </source>
</evidence>
<feature type="transmembrane region" description="Helical" evidence="2">
    <location>
        <begin position="116"/>
        <end position="132"/>
    </location>
</feature>
<sequence>MTWFIFATLTAVFESLKDVTSKHGLKTINVYIVSWSLIVFTLPLLLPLLFFINTPELGNRFGLALLVGGSLNVISMILYIKAIKVSDLSITVPLITFTPLFLLVTSPLIVQEYPTIMDAIGMVLIVAGSYILNLKEKKQGYLAPFKSLFREKGPKLMILVAFIWSITSNVDKVGVQNSSPTFWAIANYSFIATAMTPIMLYKAYDRLTQIRQNFISLVPIGLFHGAAVLFQMQAIDMTLVAHVISVKRMSALLSVLMGHLIFQEKGIKERSLGAAIMIFGVVLITL</sequence>